<dbReference type="Proteomes" id="UP000595814">
    <property type="component" value="Chromosome"/>
</dbReference>
<name>A0AC61MRP1_9FIRM</name>
<sequence length="148" mass="17019">MSLKLVDTNISQLVREVSRKMDTILFPISDEYNLTNMKYKVLQEINKKNTANIGEIGQALGIADGNISNMCKKLEKEGYLKRTRSIEDERIVTVTLTDKGIEAVKNVKDELEKKYKNCKEDLTDEELEQIIYSFVILNKHLDNLASFE</sequence>
<dbReference type="EMBL" id="CP066744">
    <property type="protein sequence ID" value="QQK08227.1"/>
    <property type="molecule type" value="Genomic_DNA"/>
</dbReference>
<organism evidence="1 2">
    <name type="scientific">Miniphocaeibacter halophilus</name>
    <dbReference type="NCBI Taxonomy" id="2931922"/>
    <lineage>
        <taxon>Bacteria</taxon>
        <taxon>Bacillati</taxon>
        <taxon>Bacillota</taxon>
        <taxon>Tissierellia</taxon>
        <taxon>Tissierellales</taxon>
        <taxon>Peptoniphilaceae</taxon>
        <taxon>Miniphocaeibacter</taxon>
    </lineage>
</organism>
<evidence type="ECO:0000313" key="2">
    <source>
        <dbReference type="Proteomes" id="UP000595814"/>
    </source>
</evidence>
<protein>
    <submittedName>
        <fullName evidence="1">MarR family transcriptional regulator</fullName>
    </submittedName>
</protein>
<keyword evidence="2" id="KW-1185">Reference proteome</keyword>
<evidence type="ECO:0000313" key="1">
    <source>
        <dbReference type="EMBL" id="QQK08227.1"/>
    </source>
</evidence>
<accession>A0AC61MRP1</accession>
<proteinExistence type="predicted"/>
<reference evidence="1 2" key="1">
    <citation type="journal article" date="2022" name="Int. J. Syst. Evol. Microbiol.">
        <title>Miniphocaeibacter halophilus sp. nov., an ammonium-tolerant acetate-producing bacterium isolated from a biogas system.</title>
        <authorList>
            <person name="Schnurer A."/>
            <person name="Singh A."/>
            <person name="Bi S."/>
            <person name="Qiao W."/>
            <person name="Westerholm M."/>
        </authorList>
    </citation>
    <scope>NUCLEOTIDE SEQUENCE [LARGE SCALE GENOMIC DNA]</scope>
    <source>
        <strain evidence="1 2">AMB_01</strain>
    </source>
</reference>
<gene>
    <name evidence="1" type="ORF">JFY71_01430</name>
</gene>